<organism evidence="2 3">
    <name type="scientific">Mycena chlorophos</name>
    <name type="common">Agaric fungus</name>
    <name type="synonym">Agaricus chlorophos</name>
    <dbReference type="NCBI Taxonomy" id="658473"/>
    <lineage>
        <taxon>Eukaryota</taxon>
        <taxon>Fungi</taxon>
        <taxon>Dikarya</taxon>
        <taxon>Basidiomycota</taxon>
        <taxon>Agaricomycotina</taxon>
        <taxon>Agaricomycetes</taxon>
        <taxon>Agaricomycetidae</taxon>
        <taxon>Agaricales</taxon>
        <taxon>Marasmiineae</taxon>
        <taxon>Mycenaceae</taxon>
        <taxon>Mycena</taxon>
    </lineage>
</organism>
<evidence type="ECO:0008006" key="4">
    <source>
        <dbReference type="Google" id="ProtNLM"/>
    </source>
</evidence>
<evidence type="ECO:0000256" key="1">
    <source>
        <dbReference type="SAM" id="MobiDB-lite"/>
    </source>
</evidence>
<evidence type="ECO:0000313" key="3">
    <source>
        <dbReference type="Proteomes" id="UP000815677"/>
    </source>
</evidence>
<name>A0ABQ0LXY2_MYCCL</name>
<gene>
    <name evidence="2" type="ORF">MCHLO_12680</name>
</gene>
<accession>A0ABQ0LXY2</accession>
<keyword evidence="3" id="KW-1185">Reference proteome</keyword>
<feature type="region of interest" description="Disordered" evidence="1">
    <location>
        <begin position="54"/>
        <end position="75"/>
    </location>
</feature>
<dbReference type="EMBL" id="DF849190">
    <property type="protein sequence ID" value="GAT55968.1"/>
    <property type="molecule type" value="Genomic_DNA"/>
</dbReference>
<reference evidence="2" key="1">
    <citation type="submission" date="2014-09" db="EMBL/GenBank/DDBJ databases">
        <title>Genome sequence of the luminous mushroom Mycena chlorophos for searching fungal bioluminescence genes.</title>
        <authorList>
            <person name="Tanaka Y."/>
            <person name="Kasuga D."/>
            <person name="Oba Y."/>
            <person name="Hase S."/>
            <person name="Sato K."/>
            <person name="Oba Y."/>
            <person name="Sakakibara Y."/>
        </authorList>
    </citation>
    <scope>NUCLEOTIDE SEQUENCE</scope>
</reference>
<dbReference type="Proteomes" id="UP000815677">
    <property type="component" value="Unassembled WGS sequence"/>
</dbReference>
<sequence length="75" mass="8618">MLLSRTCAAYSGTLSICFTCSLLELSGQRRSAEWLYTTRVGLVIPSQPEYSNRRLLTREHEYHPPQRYTQPKSAP</sequence>
<proteinExistence type="predicted"/>
<protein>
    <recommendedName>
        <fullName evidence="4">Secreted protein</fullName>
    </recommendedName>
</protein>
<evidence type="ECO:0000313" key="2">
    <source>
        <dbReference type="EMBL" id="GAT55968.1"/>
    </source>
</evidence>